<name>A0A3L8PQP2_9GAMM</name>
<dbReference type="SUPFAM" id="SSF116734">
    <property type="entry name" value="DNA methylase specificity domain"/>
    <property type="match status" value="1"/>
</dbReference>
<dbReference type="RefSeq" id="WP_121840957.1">
    <property type="nucleotide sequence ID" value="NZ_ML014927.1"/>
</dbReference>
<dbReference type="EMBL" id="QZEI01000178">
    <property type="protein sequence ID" value="RLV57691.1"/>
    <property type="molecule type" value="Genomic_DNA"/>
</dbReference>
<protein>
    <submittedName>
        <fullName evidence="3">Uncharacterized protein</fullName>
    </submittedName>
</protein>
<dbReference type="AlphaFoldDB" id="A0A3L8PQP2"/>
<dbReference type="GO" id="GO:0009307">
    <property type="term" value="P:DNA restriction-modification system"/>
    <property type="evidence" value="ECO:0007669"/>
    <property type="project" value="UniProtKB-KW"/>
</dbReference>
<evidence type="ECO:0000313" key="4">
    <source>
        <dbReference type="Proteomes" id="UP000281474"/>
    </source>
</evidence>
<dbReference type="OrthoDB" id="9798929at2"/>
<keyword evidence="4" id="KW-1185">Reference proteome</keyword>
<dbReference type="GO" id="GO:0003677">
    <property type="term" value="F:DNA binding"/>
    <property type="evidence" value="ECO:0007669"/>
    <property type="project" value="UniProtKB-KW"/>
</dbReference>
<dbReference type="Proteomes" id="UP000281474">
    <property type="component" value="Unassembled WGS sequence"/>
</dbReference>
<gene>
    <name evidence="3" type="ORF">D5018_21220</name>
</gene>
<dbReference type="InterPro" id="IPR044946">
    <property type="entry name" value="Restrct_endonuc_typeI_TRD_sf"/>
</dbReference>
<proteinExistence type="predicted"/>
<evidence type="ECO:0000256" key="1">
    <source>
        <dbReference type="ARBA" id="ARBA00022747"/>
    </source>
</evidence>
<reference evidence="3 4" key="1">
    <citation type="submission" date="2018-09" db="EMBL/GenBank/DDBJ databases">
        <title>Phylogeny of the Shewanellaceae, and recommendation for two new genera, Pseudoshewanella and Parashewanella.</title>
        <authorList>
            <person name="Wang G."/>
        </authorList>
    </citation>
    <scope>NUCLEOTIDE SEQUENCE [LARGE SCALE GENOMIC DNA]</scope>
    <source>
        <strain evidence="3 4">C51</strain>
    </source>
</reference>
<comment type="caution">
    <text evidence="3">The sequence shown here is derived from an EMBL/GenBank/DDBJ whole genome shotgun (WGS) entry which is preliminary data.</text>
</comment>
<sequence>MTGSALSEIRYKAYPEYQDSGVEWVGEIPSDWSMWKLAHAFNEIGSGTTPPTDNENWFKGDIPWVTTGELREKVITDTKKKLSDITLKPTFRMVI</sequence>
<dbReference type="Gene3D" id="3.90.220.20">
    <property type="entry name" value="DNA methylase specificity domains"/>
    <property type="match status" value="1"/>
</dbReference>
<evidence type="ECO:0000256" key="2">
    <source>
        <dbReference type="ARBA" id="ARBA00023125"/>
    </source>
</evidence>
<keyword evidence="2" id="KW-0238">DNA-binding</keyword>
<evidence type="ECO:0000313" key="3">
    <source>
        <dbReference type="EMBL" id="RLV57691.1"/>
    </source>
</evidence>
<organism evidence="3 4">
    <name type="scientific">Parashewanella curva</name>
    <dbReference type="NCBI Taxonomy" id="2338552"/>
    <lineage>
        <taxon>Bacteria</taxon>
        <taxon>Pseudomonadati</taxon>
        <taxon>Pseudomonadota</taxon>
        <taxon>Gammaproteobacteria</taxon>
        <taxon>Alteromonadales</taxon>
        <taxon>Shewanellaceae</taxon>
        <taxon>Parashewanella</taxon>
    </lineage>
</organism>
<keyword evidence="1" id="KW-0680">Restriction system</keyword>
<accession>A0A3L8PQP2</accession>